<protein>
    <recommendedName>
        <fullName evidence="4">Transposase</fullName>
    </recommendedName>
</protein>
<organism evidence="2 3">
    <name type="scientific">Ktedonosporobacter rubrisoli</name>
    <dbReference type="NCBI Taxonomy" id="2509675"/>
    <lineage>
        <taxon>Bacteria</taxon>
        <taxon>Bacillati</taxon>
        <taxon>Chloroflexota</taxon>
        <taxon>Ktedonobacteria</taxon>
        <taxon>Ktedonobacterales</taxon>
        <taxon>Ktedonosporobacteraceae</taxon>
        <taxon>Ktedonosporobacter</taxon>
    </lineage>
</organism>
<reference evidence="2 3" key="1">
    <citation type="submission" date="2019-01" db="EMBL/GenBank/DDBJ databases">
        <title>Ktedonosporobacter rubrisoli SCAWS-G2.</title>
        <authorList>
            <person name="Huang Y."/>
            <person name="Yan B."/>
        </authorList>
    </citation>
    <scope>NUCLEOTIDE SEQUENCE [LARGE SCALE GENOMIC DNA]</scope>
    <source>
        <strain evidence="2 3">SCAWS-G2</strain>
    </source>
</reference>
<dbReference type="AlphaFoldDB" id="A0A4P6JMS1"/>
<keyword evidence="3" id="KW-1185">Reference proteome</keyword>
<feature type="compositionally biased region" description="Polar residues" evidence="1">
    <location>
        <begin position="188"/>
        <end position="197"/>
    </location>
</feature>
<dbReference type="KEGG" id="kbs:EPA93_11235"/>
<proteinExistence type="predicted"/>
<evidence type="ECO:0000313" key="3">
    <source>
        <dbReference type="Proteomes" id="UP000290365"/>
    </source>
</evidence>
<feature type="region of interest" description="Disordered" evidence="1">
    <location>
        <begin position="165"/>
        <end position="197"/>
    </location>
</feature>
<evidence type="ECO:0000256" key="1">
    <source>
        <dbReference type="SAM" id="MobiDB-lite"/>
    </source>
</evidence>
<gene>
    <name evidence="2" type="ORF">EPA93_11235</name>
</gene>
<dbReference type="OrthoDB" id="155660at2"/>
<accession>A0A4P6JMS1</accession>
<dbReference type="RefSeq" id="WP_129887427.1">
    <property type="nucleotide sequence ID" value="NZ_CP035758.1"/>
</dbReference>
<evidence type="ECO:0000313" key="2">
    <source>
        <dbReference type="EMBL" id="QBD76544.1"/>
    </source>
</evidence>
<feature type="compositionally biased region" description="Basic and acidic residues" evidence="1">
    <location>
        <begin position="166"/>
        <end position="184"/>
    </location>
</feature>
<name>A0A4P6JMS1_KTERU</name>
<dbReference type="Proteomes" id="UP000290365">
    <property type="component" value="Chromosome"/>
</dbReference>
<evidence type="ECO:0008006" key="4">
    <source>
        <dbReference type="Google" id="ProtNLM"/>
    </source>
</evidence>
<dbReference type="EMBL" id="CP035758">
    <property type="protein sequence ID" value="QBD76544.1"/>
    <property type="molecule type" value="Genomic_DNA"/>
</dbReference>
<sequence length="225" mass="25590">MRPASPCFDQQMLAQMQDNDPVVLRYRTLFALLDWGLVPERQALPSHPGRRPHPEIAYVKALLIKFDSCTQLRRFLLEHPLLVLELGFRPKPSPHSPYGFDIERTVPCDRWLRYKQQTLNASVLHALFVHTAHALKAAIPGLGEKVAIDVKHLYAWVQENNPSPYVKERYNPQRQPKGDPDCRLGVKRSSNQEQPNGSTKVVKEYLWGYGSGLISAISQNMAISS</sequence>